<feature type="compositionally biased region" description="Basic and acidic residues" evidence="1">
    <location>
        <begin position="828"/>
        <end position="840"/>
    </location>
</feature>
<proteinExistence type="predicted"/>
<dbReference type="CDD" id="cd00519">
    <property type="entry name" value="Lipase_3"/>
    <property type="match status" value="1"/>
</dbReference>
<evidence type="ECO:0000259" key="2">
    <source>
        <dbReference type="Pfam" id="PF01764"/>
    </source>
</evidence>
<dbReference type="InterPro" id="IPR043367">
    <property type="entry name" value="PLIP1/2/3"/>
</dbReference>
<reference evidence="3 4" key="1">
    <citation type="submission" date="2017-08" db="EMBL/GenBank/DDBJ databases">
        <title>Acidophilic green algal genome provides insights into adaptation to an acidic environment.</title>
        <authorList>
            <person name="Hirooka S."/>
            <person name="Hirose Y."/>
            <person name="Kanesaki Y."/>
            <person name="Higuchi S."/>
            <person name="Fujiwara T."/>
            <person name="Onuma R."/>
            <person name="Era A."/>
            <person name="Ohbayashi R."/>
            <person name="Uzuka A."/>
            <person name="Nozaki H."/>
            <person name="Yoshikawa H."/>
            <person name="Miyagishima S.Y."/>
        </authorList>
    </citation>
    <scope>NUCLEOTIDE SEQUENCE [LARGE SCALE GENOMIC DNA]</scope>
    <source>
        <strain evidence="3 4">NIES-2499</strain>
    </source>
</reference>
<feature type="region of interest" description="Disordered" evidence="1">
    <location>
        <begin position="278"/>
        <end position="297"/>
    </location>
</feature>
<gene>
    <name evidence="3" type="ORF">CEUSTIGMA_g2860.t1</name>
</gene>
<dbReference type="STRING" id="1157962.A0A250WXA3"/>
<feature type="region of interest" description="Disordered" evidence="1">
    <location>
        <begin position="481"/>
        <end position="514"/>
    </location>
</feature>
<feature type="region of interest" description="Disordered" evidence="1">
    <location>
        <begin position="807"/>
        <end position="840"/>
    </location>
</feature>
<name>A0A250WXA3_9CHLO</name>
<feature type="region of interest" description="Disordered" evidence="1">
    <location>
        <begin position="34"/>
        <end position="55"/>
    </location>
</feature>
<feature type="region of interest" description="Disordered" evidence="1">
    <location>
        <begin position="666"/>
        <end position="727"/>
    </location>
</feature>
<comment type="caution">
    <text evidence="3">The sequence shown here is derived from an EMBL/GenBank/DDBJ whole genome shotgun (WGS) entry which is preliminary data.</text>
</comment>
<dbReference type="Pfam" id="PF01764">
    <property type="entry name" value="Lipase_3"/>
    <property type="match status" value="1"/>
</dbReference>
<evidence type="ECO:0000313" key="3">
    <source>
        <dbReference type="EMBL" id="GAX75416.1"/>
    </source>
</evidence>
<feature type="domain" description="Fungal lipase-type" evidence="2">
    <location>
        <begin position="365"/>
        <end position="474"/>
    </location>
</feature>
<dbReference type="SUPFAM" id="SSF53474">
    <property type="entry name" value="alpha/beta-Hydrolases"/>
    <property type="match status" value="1"/>
</dbReference>
<dbReference type="GO" id="GO:0006629">
    <property type="term" value="P:lipid metabolic process"/>
    <property type="evidence" value="ECO:0007669"/>
    <property type="project" value="InterPro"/>
</dbReference>
<keyword evidence="4" id="KW-1185">Reference proteome</keyword>
<feature type="compositionally biased region" description="Basic and acidic residues" evidence="1">
    <location>
        <begin position="38"/>
        <end position="50"/>
    </location>
</feature>
<feature type="compositionally biased region" description="Polar residues" evidence="1">
    <location>
        <begin position="666"/>
        <end position="687"/>
    </location>
</feature>
<protein>
    <recommendedName>
        <fullName evidence="2">Fungal lipase-type domain-containing protein</fullName>
    </recommendedName>
</protein>
<dbReference type="PANTHER" id="PTHR46483:SF4">
    <property type="entry name" value="PHOSPHOLIPASE A1 PLIP2, CHLOROPLASTIC"/>
    <property type="match status" value="1"/>
</dbReference>
<dbReference type="InterPro" id="IPR002921">
    <property type="entry name" value="Fungal_lipase-type"/>
</dbReference>
<dbReference type="OrthoDB" id="438440at2759"/>
<dbReference type="GO" id="GO:0008970">
    <property type="term" value="F:phospholipase A1 activity"/>
    <property type="evidence" value="ECO:0007669"/>
    <property type="project" value="InterPro"/>
</dbReference>
<dbReference type="PANTHER" id="PTHR46483">
    <property type="entry name" value="PHOSPHOLIPASE A1 PLIP2, CHLOROPLASTIC"/>
    <property type="match status" value="1"/>
</dbReference>
<evidence type="ECO:0000313" key="4">
    <source>
        <dbReference type="Proteomes" id="UP000232323"/>
    </source>
</evidence>
<evidence type="ECO:0000256" key="1">
    <source>
        <dbReference type="SAM" id="MobiDB-lite"/>
    </source>
</evidence>
<dbReference type="Proteomes" id="UP000232323">
    <property type="component" value="Unassembled WGS sequence"/>
</dbReference>
<sequence>MIGQTVSRERGCPWTPHRCKNNAYIVHSVAQKSPTETKISKHKVESDTSRSETLAPSQQTATGFWGVVASSQSFLSQVIGHFSLWPVAQMQQEQAEKMLREASDIEKEKQLNSAPVNIKPYLSPVGIWETKQCRILCHLCSLTYKPRKVTNNFLQQCHNMGLVASSWASRATPYNVTSTADEAIEEADGMALSPDQVQQIYNMGRVGREEQPLQPTTSSSSLVASKKAGSVSPADLVSSKLSEAYAAASGAAAAAASPIASAAGSFYAGLTSLPLPSLGGSSSSSSGSSNSSVGQEVSKRSTIPVATALILSSKVLKASTSKEEASRTAATSSESTSLATTSVSSASCPSEWFVCDDPVRNLRIFVIQGSDTLDHWKLNLTFDPVLFEDPDFNVTVHRGVYEAAQALYNTFLPMVKEHLASSPFAQVTFTGHSIGGSMGTLLLFMFKRRGIITARQVSTVYTFGAPSVFCEDTKMCGKDNNTFNKDNQPSSSSPTSAGSLPQGATAANLPHSSTLPASSLTEEAKLPSMTQGHQGGPSRLMAALGLRDQIVRNVMMHCDIVPRAFTCDYSPVSDILKGWGPGFKEHRPLNYDERKHLYSYMGRMIILQPDRSWLNFVNQEPDHPMLPPGPGLYYVADPAEMNLPPSKATGRLNISASSELSTACLSIEQQQSANHSQESSTGPNKDSNALPPAQLSQSHNSLSPSPTPSSSSSSSAPRGRVGSTAHGRVPGSVFEAVMEIMDCPHPLEILADPSAYLDRGSISRYHNPDNYTMALGRIIHLERLTEGSRVGANRSSAAALKMDSVLGKRKEAESANRNQWEGSEGGEESIHLLKPEDADF</sequence>
<feature type="compositionally biased region" description="Low complexity" evidence="1">
    <location>
        <begin position="489"/>
        <end position="501"/>
    </location>
</feature>
<feature type="compositionally biased region" description="Low complexity" evidence="1">
    <location>
        <begin position="278"/>
        <end position="292"/>
    </location>
</feature>
<dbReference type="EMBL" id="BEGY01000012">
    <property type="protein sequence ID" value="GAX75416.1"/>
    <property type="molecule type" value="Genomic_DNA"/>
</dbReference>
<dbReference type="AlphaFoldDB" id="A0A250WXA3"/>
<organism evidence="3 4">
    <name type="scientific">Chlamydomonas eustigma</name>
    <dbReference type="NCBI Taxonomy" id="1157962"/>
    <lineage>
        <taxon>Eukaryota</taxon>
        <taxon>Viridiplantae</taxon>
        <taxon>Chlorophyta</taxon>
        <taxon>core chlorophytes</taxon>
        <taxon>Chlorophyceae</taxon>
        <taxon>CS clade</taxon>
        <taxon>Chlamydomonadales</taxon>
        <taxon>Chlamydomonadaceae</taxon>
        <taxon>Chlamydomonas</taxon>
    </lineage>
</organism>
<accession>A0A250WXA3</accession>
<dbReference type="InterPro" id="IPR029058">
    <property type="entry name" value="AB_hydrolase_fold"/>
</dbReference>
<feature type="compositionally biased region" description="Low complexity" evidence="1">
    <location>
        <begin position="698"/>
        <end position="717"/>
    </location>
</feature>
<dbReference type="Gene3D" id="3.40.50.1820">
    <property type="entry name" value="alpha/beta hydrolase"/>
    <property type="match status" value="1"/>
</dbReference>